<keyword evidence="3 12" id="KW-0808">Transferase</keyword>
<dbReference type="Pfam" id="PF01807">
    <property type="entry name" value="Zn_ribbon_DnaG"/>
    <property type="match status" value="1"/>
</dbReference>
<evidence type="ECO:0000256" key="6">
    <source>
        <dbReference type="ARBA" id="ARBA00022723"/>
    </source>
</evidence>
<comment type="function">
    <text evidence="12 13">RNA polymerase that catalyzes the synthesis of short RNA molecules used as primers for DNA polymerase during DNA replication.</text>
</comment>
<dbReference type="SUPFAM" id="SSF48024">
    <property type="entry name" value="N-terminal domain of DnaB helicase"/>
    <property type="match status" value="1"/>
</dbReference>
<keyword evidence="17" id="KW-1185">Reference proteome</keyword>
<dbReference type="Pfam" id="PF10410">
    <property type="entry name" value="DnaB_bind"/>
    <property type="match status" value="1"/>
</dbReference>
<comment type="caution">
    <text evidence="16">The sequence shown here is derived from an EMBL/GenBank/DDBJ whole genome shotgun (WGS) entry which is preliminary data.</text>
</comment>
<gene>
    <name evidence="12 16" type="primary">dnaG</name>
    <name evidence="16" type="ORF">GCM10011391_27350</name>
</gene>
<evidence type="ECO:0000256" key="5">
    <source>
        <dbReference type="ARBA" id="ARBA00022705"/>
    </source>
</evidence>
<dbReference type="GO" id="GO:0005737">
    <property type="term" value="C:cytoplasm"/>
    <property type="evidence" value="ECO:0007669"/>
    <property type="project" value="TreeGrafter"/>
</dbReference>
<dbReference type="Pfam" id="PF13155">
    <property type="entry name" value="Toprim_2"/>
    <property type="match status" value="1"/>
</dbReference>
<evidence type="ECO:0000256" key="3">
    <source>
        <dbReference type="ARBA" id="ARBA00022679"/>
    </source>
</evidence>
<keyword evidence="5 12" id="KW-0235">DNA replication</keyword>
<dbReference type="InterPro" id="IPR050219">
    <property type="entry name" value="DnaG_primase"/>
</dbReference>
<keyword evidence="4 12" id="KW-0548">Nucleotidyltransferase</keyword>
<dbReference type="InterPro" id="IPR034151">
    <property type="entry name" value="TOPRIM_DnaG_bac"/>
</dbReference>
<dbReference type="SMART" id="SM00493">
    <property type="entry name" value="TOPRIM"/>
    <property type="match status" value="1"/>
</dbReference>
<comment type="cofactor">
    <cofactor evidence="12 13 14">
        <name>Zn(2+)</name>
        <dbReference type="ChEBI" id="CHEBI:29105"/>
    </cofactor>
    <text evidence="12 13 14">Binds 1 zinc ion per monomer.</text>
</comment>
<evidence type="ECO:0000256" key="1">
    <source>
        <dbReference type="ARBA" id="ARBA00022478"/>
    </source>
</evidence>
<accession>A0A8J3DWU0</accession>
<dbReference type="InterPro" id="IPR002694">
    <property type="entry name" value="Znf_CHC2"/>
</dbReference>
<comment type="domain">
    <text evidence="12">Contains an N-terminal zinc-binding domain, a central core domain that contains the primase activity, and a C-terminal DnaB-binding domain.</text>
</comment>
<keyword evidence="7 12" id="KW-0863">Zinc-finger</keyword>
<feature type="zinc finger region" description="CHC2-type" evidence="12 14">
    <location>
        <begin position="38"/>
        <end position="62"/>
    </location>
</feature>
<evidence type="ECO:0000259" key="15">
    <source>
        <dbReference type="PROSITE" id="PS50880"/>
    </source>
</evidence>
<dbReference type="FunFam" id="3.40.1360.10:FF:000002">
    <property type="entry name" value="DNA primase"/>
    <property type="match status" value="1"/>
</dbReference>
<dbReference type="AlphaFoldDB" id="A0A8J3DWU0"/>
<dbReference type="FunFam" id="3.90.580.10:FF:000001">
    <property type="entry name" value="DNA primase"/>
    <property type="match status" value="1"/>
</dbReference>
<dbReference type="PIRSF" id="PIRSF002811">
    <property type="entry name" value="DnaG"/>
    <property type="match status" value="1"/>
</dbReference>
<evidence type="ECO:0000256" key="9">
    <source>
        <dbReference type="ARBA" id="ARBA00022842"/>
    </source>
</evidence>
<keyword evidence="11 12" id="KW-0804">Transcription</keyword>
<dbReference type="Gene3D" id="3.90.580.10">
    <property type="entry name" value="Zinc finger, CHC2-type domain"/>
    <property type="match status" value="1"/>
</dbReference>
<dbReference type="Gene3D" id="3.90.980.10">
    <property type="entry name" value="DNA primase, catalytic core, N-terminal domain"/>
    <property type="match status" value="1"/>
</dbReference>
<keyword evidence="8 12" id="KW-0862">Zinc</keyword>
<evidence type="ECO:0000313" key="16">
    <source>
        <dbReference type="EMBL" id="GGE47063.1"/>
    </source>
</evidence>
<dbReference type="SUPFAM" id="SSF56731">
    <property type="entry name" value="DNA primase core"/>
    <property type="match status" value="1"/>
</dbReference>
<dbReference type="Gene3D" id="6.10.140.360">
    <property type="match status" value="1"/>
</dbReference>
<dbReference type="InterPro" id="IPR036977">
    <property type="entry name" value="DNA_primase_Znf_CHC2"/>
</dbReference>
<comment type="similarity">
    <text evidence="12 13">Belongs to the DnaG primase family.</text>
</comment>
<dbReference type="InterPro" id="IPR013264">
    <property type="entry name" value="DNAG_N"/>
</dbReference>
<dbReference type="HAMAP" id="MF_00974">
    <property type="entry name" value="DNA_primase_DnaG"/>
    <property type="match status" value="1"/>
</dbReference>
<reference evidence="16" key="2">
    <citation type="submission" date="2020-09" db="EMBL/GenBank/DDBJ databases">
        <authorList>
            <person name="Sun Q."/>
            <person name="Zhou Y."/>
        </authorList>
    </citation>
    <scope>NUCLEOTIDE SEQUENCE</scope>
    <source>
        <strain evidence="16">CGMCC 1.15371</strain>
    </source>
</reference>
<dbReference type="PANTHER" id="PTHR30313">
    <property type="entry name" value="DNA PRIMASE"/>
    <property type="match status" value="1"/>
</dbReference>
<dbReference type="InterPro" id="IPR030846">
    <property type="entry name" value="DnaG_bac"/>
</dbReference>
<evidence type="ECO:0000256" key="12">
    <source>
        <dbReference type="HAMAP-Rule" id="MF_00974"/>
    </source>
</evidence>
<dbReference type="RefSeq" id="WP_308422163.1">
    <property type="nucleotide sequence ID" value="NZ_BMIR01000013.1"/>
</dbReference>
<sequence length="595" mass="68096">MRIGEETIEKIRESLDIVEIVGEYVQLKRQGRNYVGLCPFHNEQTPSFSVSPDKKIYHCFGCKAGGDLFSFIQEIEGIDFLDAVAILGEKAGIDVPDSRGSSLKKNDNSTSLYHGMELLSKFYQYLLMDQRYGGPAQQYLQSRGFESKTAQSFQIGYAVDAWETATRFLERRGFNLDEFVKIGLLSKRELNGKIFDRFRHRVIFPIHDHRGRPVAFAGRVLDDQKPKYLNSPESHLFHKGKILYGYHLARAAIKKTSEVVLFEGYVDVIKAHQAGITNVVASMGTSLTEDQASLLTRNTESIIICYDSDHAGTEAAFRAAEMLKQYGKTIKIARMPKGMDPDDYISRYGGERFKNDVLGASLTIMAFKMQYLRIGKNLNDEGEKLLYIEKVLQEVAQLTKAVERDHYLRQLSDEFSISLDALKQQQYQYYRKQKQPNSRRERKSQFTQNKRALLPAYQMAERRLLAHMMHDAEIAELVQEQIGGAFNDVIHQALAAYLYGFYSEGHVPDIASFIQSIEDQEIKAAATEIAMMSVNMDVTSQEIDDYIKQIIQHTKWAEITAKEEEKKAAERNQDFEKASQILAEIIFMKKQLERH</sequence>
<keyword evidence="1 12" id="KW-0240">DNA-directed RNA polymerase</keyword>
<evidence type="ECO:0000256" key="8">
    <source>
        <dbReference type="ARBA" id="ARBA00022833"/>
    </source>
</evidence>
<dbReference type="PANTHER" id="PTHR30313:SF2">
    <property type="entry name" value="DNA PRIMASE"/>
    <property type="match status" value="1"/>
</dbReference>
<dbReference type="EC" id="2.7.7.101" evidence="12"/>
<organism evidence="16 17">
    <name type="scientific">Pullulanibacillus camelliae</name>
    <dbReference type="NCBI Taxonomy" id="1707096"/>
    <lineage>
        <taxon>Bacteria</taxon>
        <taxon>Bacillati</taxon>
        <taxon>Bacillota</taxon>
        <taxon>Bacilli</taxon>
        <taxon>Bacillales</taxon>
        <taxon>Sporolactobacillaceae</taxon>
        <taxon>Pullulanibacillus</taxon>
    </lineage>
</organism>
<dbReference type="GO" id="GO:0005524">
    <property type="term" value="F:ATP binding"/>
    <property type="evidence" value="ECO:0007669"/>
    <property type="project" value="InterPro"/>
</dbReference>
<dbReference type="InterPro" id="IPR006171">
    <property type="entry name" value="TOPRIM_dom"/>
</dbReference>
<protein>
    <recommendedName>
        <fullName evidence="12 13">DNA primase</fullName>
        <ecNumber evidence="12">2.7.7.101</ecNumber>
    </recommendedName>
</protein>
<evidence type="ECO:0000256" key="10">
    <source>
        <dbReference type="ARBA" id="ARBA00023125"/>
    </source>
</evidence>
<evidence type="ECO:0000256" key="4">
    <source>
        <dbReference type="ARBA" id="ARBA00022695"/>
    </source>
</evidence>
<name>A0A8J3DWU0_9BACL</name>
<dbReference type="Pfam" id="PF08275">
    <property type="entry name" value="DNAG_N"/>
    <property type="match status" value="1"/>
</dbReference>
<dbReference type="InterPro" id="IPR036185">
    <property type="entry name" value="DNA_heli_DnaB-like_N_sf"/>
</dbReference>
<keyword evidence="9" id="KW-0460">Magnesium</keyword>
<dbReference type="GO" id="GO:0003678">
    <property type="term" value="F:DNA helicase activity"/>
    <property type="evidence" value="ECO:0007669"/>
    <property type="project" value="InterPro"/>
</dbReference>
<evidence type="ECO:0000256" key="11">
    <source>
        <dbReference type="ARBA" id="ARBA00023163"/>
    </source>
</evidence>
<dbReference type="InterPro" id="IPR006295">
    <property type="entry name" value="DNA_primase_DnaG"/>
</dbReference>
<dbReference type="Proteomes" id="UP000628775">
    <property type="component" value="Unassembled WGS sequence"/>
</dbReference>
<comment type="subunit">
    <text evidence="12">Monomer. Interacts with DnaB.</text>
</comment>
<dbReference type="GO" id="GO:0006269">
    <property type="term" value="P:DNA replication, synthesis of primer"/>
    <property type="evidence" value="ECO:0007669"/>
    <property type="project" value="UniProtKB-UniRule"/>
</dbReference>
<comment type="catalytic activity">
    <reaction evidence="12">
        <text>ssDNA + n NTP = ssDNA/pppN(pN)n-1 hybrid + (n-1) diphosphate.</text>
        <dbReference type="EC" id="2.7.7.101"/>
    </reaction>
</comment>
<evidence type="ECO:0000256" key="14">
    <source>
        <dbReference type="PIRSR" id="PIRSR002811-1"/>
    </source>
</evidence>
<dbReference type="CDD" id="cd03364">
    <property type="entry name" value="TOPRIM_DnaG_primases"/>
    <property type="match status" value="1"/>
</dbReference>
<dbReference type="EMBL" id="BMIR01000013">
    <property type="protein sequence ID" value="GGE47063.1"/>
    <property type="molecule type" value="Genomic_DNA"/>
</dbReference>
<dbReference type="FunFam" id="3.90.980.10:FF:000001">
    <property type="entry name" value="DNA primase"/>
    <property type="match status" value="1"/>
</dbReference>
<dbReference type="GO" id="GO:0000428">
    <property type="term" value="C:DNA-directed RNA polymerase complex"/>
    <property type="evidence" value="ECO:0007669"/>
    <property type="project" value="UniProtKB-KW"/>
</dbReference>
<dbReference type="GO" id="GO:0003677">
    <property type="term" value="F:DNA binding"/>
    <property type="evidence" value="ECO:0007669"/>
    <property type="project" value="UniProtKB-KW"/>
</dbReference>
<dbReference type="GO" id="GO:0003899">
    <property type="term" value="F:DNA-directed RNA polymerase activity"/>
    <property type="evidence" value="ECO:0007669"/>
    <property type="project" value="UniProtKB-UniRule"/>
</dbReference>
<keyword evidence="2 12" id="KW-0639">Primosome</keyword>
<dbReference type="Gene3D" id="3.40.1360.10">
    <property type="match status" value="1"/>
</dbReference>
<dbReference type="InterPro" id="IPR019475">
    <property type="entry name" value="DNA_primase_DnaB-bd"/>
</dbReference>
<evidence type="ECO:0000256" key="7">
    <source>
        <dbReference type="ARBA" id="ARBA00022771"/>
    </source>
</evidence>
<keyword evidence="10 12" id="KW-0238">DNA-binding</keyword>
<dbReference type="SUPFAM" id="SSF57783">
    <property type="entry name" value="Zinc beta-ribbon"/>
    <property type="match status" value="1"/>
</dbReference>
<evidence type="ECO:0000256" key="13">
    <source>
        <dbReference type="PIRNR" id="PIRNR002811"/>
    </source>
</evidence>
<evidence type="ECO:0000313" key="17">
    <source>
        <dbReference type="Proteomes" id="UP000628775"/>
    </source>
</evidence>
<dbReference type="NCBIfam" id="TIGR01391">
    <property type="entry name" value="dnaG"/>
    <property type="match status" value="1"/>
</dbReference>
<dbReference type="GO" id="GO:0008270">
    <property type="term" value="F:zinc ion binding"/>
    <property type="evidence" value="ECO:0007669"/>
    <property type="project" value="UniProtKB-UniRule"/>
</dbReference>
<dbReference type="PROSITE" id="PS50880">
    <property type="entry name" value="TOPRIM"/>
    <property type="match status" value="1"/>
</dbReference>
<proteinExistence type="inferred from homology"/>
<dbReference type="InterPro" id="IPR037068">
    <property type="entry name" value="DNA_primase_core_N_sf"/>
</dbReference>
<evidence type="ECO:0000256" key="2">
    <source>
        <dbReference type="ARBA" id="ARBA00022515"/>
    </source>
</evidence>
<dbReference type="Gene3D" id="1.10.860.10">
    <property type="entry name" value="DNAb Helicase, Chain A"/>
    <property type="match status" value="1"/>
</dbReference>
<dbReference type="InterPro" id="IPR016136">
    <property type="entry name" value="DNA_helicase_N/primase_C"/>
</dbReference>
<reference evidence="16" key="1">
    <citation type="journal article" date="2014" name="Int. J. Syst. Evol. Microbiol.">
        <title>Complete genome sequence of Corynebacterium casei LMG S-19264T (=DSM 44701T), isolated from a smear-ripened cheese.</title>
        <authorList>
            <consortium name="US DOE Joint Genome Institute (JGI-PGF)"/>
            <person name="Walter F."/>
            <person name="Albersmeier A."/>
            <person name="Kalinowski J."/>
            <person name="Ruckert C."/>
        </authorList>
    </citation>
    <scope>NUCLEOTIDE SEQUENCE</scope>
    <source>
        <strain evidence="16">CGMCC 1.15371</strain>
    </source>
</reference>
<dbReference type="SMART" id="SM00400">
    <property type="entry name" value="ZnF_CHCC"/>
    <property type="match status" value="1"/>
</dbReference>
<keyword evidence="6 12" id="KW-0479">Metal-binding</keyword>
<feature type="domain" description="Toprim" evidence="15">
    <location>
        <begin position="257"/>
        <end position="338"/>
    </location>
</feature>
<dbReference type="GO" id="GO:1990077">
    <property type="term" value="C:primosome complex"/>
    <property type="evidence" value="ECO:0007669"/>
    <property type="project" value="UniProtKB-KW"/>
</dbReference>